<evidence type="ECO:0008006" key="4">
    <source>
        <dbReference type="Google" id="ProtNLM"/>
    </source>
</evidence>
<organism evidence="2 3">
    <name type="scientific">Eikenella corrodens</name>
    <dbReference type="NCBI Taxonomy" id="539"/>
    <lineage>
        <taxon>Bacteria</taxon>
        <taxon>Pseudomonadati</taxon>
        <taxon>Pseudomonadota</taxon>
        <taxon>Betaproteobacteria</taxon>
        <taxon>Neisseriales</taxon>
        <taxon>Neisseriaceae</taxon>
        <taxon>Eikenella</taxon>
    </lineage>
</organism>
<dbReference type="RefSeq" id="WP_064087298.1">
    <property type="nucleotide sequence ID" value="NZ_LXSG01000008.1"/>
</dbReference>
<proteinExistence type="predicted"/>
<feature type="chain" id="PRO_5008396058" description="DUF4148 domain-containing protein" evidence="1">
    <location>
        <begin position="20"/>
        <end position="78"/>
    </location>
</feature>
<gene>
    <name evidence="2" type="ORF">A7P90_01095</name>
</gene>
<feature type="signal peptide" evidence="1">
    <location>
        <begin position="1"/>
        <end position="19"/>
    </location>
</feature>
<accession>A0A1A9RS31</accession>
<sequence length="78" mass="8688">MKTILFLAVALLAAPSLDAQDHYLQPQNPPADYPTRQLLQAADLRAEAEAAELAKHYEEMTDYEIMRGVVYEPVGGEQ</sequence>
<reference evidence="3" key="1">
    <citation type="submission" date="2016-05" db="EMBL/GenBank/DDBJ databases">
        <title>Draft genome of Corynebacterium afermentans subsp. afermentans LCDC 88199T.</title>
        <authorList>
            <person name="Bernier A.-M."/>
            <person name="Bernard K."/>
        </authorList>
    </citation>
    <scope>NUCLEOTIDE SEQUENCE [LARGE SCALE GENOMIC DNA]</scope>
    <source>
        <strain evidence="3">NML04-0072</strain>
    </source>
</reference>
<keyword evidence="1" id="KW-0732">Signal</keyword>
<evidence type="ECO:0000313" key="2">
    <source>
        <dbReference type="EMBL" id="OAM23200.1"/>
    </source>
</evidence>
<dbReference type="AlphaFoldDB" id="A0A1A9RS31"/>
<dbReference type="Proteomes" id="UP000077589">
    <property type="component" value="Unassembled WGS sequence"/>
</dbReference>
<dbReference type="EMBL" id="LXSG01000008">
    <property type="protein sequence ID" value="OAM23200.1"/>
    <property type="molecule type" value="Genomic_DNA"/>
</dbReference>
<protein>
    <recommendedName>
        <fullName evidence="4">DUF4148 domain-containing protein</fullName>
    </recommendedName>
</protein>
<evidence type="ECO:0000256" key="1">
    <source>
        <dbReference type="SAM" id="SignalP"/>
    </source>
</evidence>
<evidence type="ECO:0000313" key="3">
    <source>
        <dbReference type="Proteomes" id="UP000077589"/>
    </source>
</evidence>
<comment type="caution">
    <text evidence="2">The sequence shown here is derived from an EMBL/GenBank/DDBJ whole genome shotgun (WGS) entry which is preliminary data.</text>
</comment>
<name>A0A1A9RS31_EIKCO</name>